<evidence type="ECO:0000313" key="1">
    <source>
        <dbReference type="EMBL" id="KAL0402165.1"/>
    </source>
</evidence>
<dbReference type="EMBL" id="JACGWN010000015">
    <property type="protein sequence ID" value="KAL0402165.1"/>
    <property type="molecule type" value="Genomic_DNA"/>
</dbReference>
<reference evidence="1" key="2">
    <citation type="journal article" date="2024" name="Plant">
        <title>Genomic evolution and insights into agronomic trait innovations of Sesamum species.</title>
        <authorList>
            <person name="Miao H."/>
            <person name="Wang L."/>
            <person name="Qu L."/>
            <person name="Liu H."/>
            <person name="Sun Y."/>
            <person name="Le M."/>
            <person name="Wang Q."/>
            <person name="Wei S."/>
            <person name="Zheng Y."/>
            <person name="Lin W."/>
            <person name="Duan Y."/>
            <person name="Cao H."/>
            <person name="Xiong S."/>
            <person name="Wang X."/>
            <person name="Wei L."/>
            <person name="Li C."/>
            <person name="Ma Q."/>
            <person name="Ju M."/>
            <person name="Zhao R."/>
            <person name="Li G."/>
            <person name="Mu C."/>
            <person name="Tian Q."/>
            <person name="Mei H."/>
            <person name="Zhang T."/>
            <person name="Gao T."/>
            <person name="Zhang H."/>
        </authorList>
    </citation>
    <scope>NUCLEOTIDE SEQUENCE</scope>
    <source>
        <strain evidence="1">KEN1</strain>
    </source>
</reference>
<accession>A0AAW2TCK8</accession>
<proteinExistence type="predicted"/>
<protein>
    <submittedName>
        <fullName evidence="1">Uncharacterized protein</fullName>
    </submittedName>
</protein>
<comment type="caution">
    <text evidence="1">The sequence shown here is derived from an EMBL/GenBank/DDBJ whole genome shotgun (WGS) entry which is preliminary data.</text>
</comment>
<name>A0AAW2TCK8_9LAMI</name>
<reference evidence="1" key="1">
    <citation type="submission" date="2020-06" db="EMBL/GenBank/DDBJ databases">
        <authorList>
            <person name="Li T."/>
            <person name="Hu X."/>
            <person name="Zhang T."/>
            <person name="Song X."/>
            <person name="Zhang H."/>
            <person name="Dai N."/>
            <person name="Sheng W."/>
            <person name="Hou X."/>
            <person name="Wei L."/>
        </authorList>
    </citation>
    <scope>NUCLEOTIDE SEQUENCE</scope>
    <source>
        <strain evidence="1">KEN1</strain>
        <tissue evidence="1">Leaf</tissue>
    </source>
</reference>
<dbReference type="AlphaFoldDB" id="A0AAW2TCK8"/>
<organism evidence="1">
    <name type="scientific">Sesamum latifolium</name>
    <dbReference type="NCBI Taxonomy" id="2727402"/>
    <lineage>
        <taxon>Eukaryota</taxon>
        <taxon>Viridiplantae</taxon>
        <taxon>Streptophyta</taxon>
        <taxon>Embryophyta</taxon>
        <taxon>Tracheophyta</taxon>
        <taxon>Spermatophyta</taxon>
        <taxon>Magnoliopsida</taxon>
        <taxon>eudicotyledons</taxon>
        <taxon>Gunneridae</taxon>
        <taxon>Pentapetalae</taxon>
        <taxon>asterids</taxon>
        <taxon>lamiids</taxon>
        <taxon>Lamiales</taxon>
        <taxon>Pedaliaceae</taxon>
        <taxon>Sesamum</taxon>
    </lineage>
</organism>
<sequence length="68" mass="7520">MSAGVSRSEIIPSITAFTHQADNRRDLIPLPGNKPANNQLRAHQRGGRTPKAYLLREQGITWGRTTVP</sequence>
<gene>
    <name evidence="1" type="ORF">Slati_4246400</name>
</gene>